<dbReference type="PRINTS" id="PR00039">
    <property type="entry name" value="HTHLYSR"/>
</dbReference>
<reference evidence="6 7" key="1">
    <citation type="submission" date="2018-10" db="EMBL/GenBank/DDBJ databases">
        <title>Propionibacterium australiense Genome Sequencing and Assembly.</title>
        <authorList>
            <person name="Bernier A.-M."/>
            <person name="Bernard K."/>
        </authorList>
    </citation>
    <scope>NUCLEOTIDE SEQUENCE [LARGE SCALE GENOMIC DNA]</scope>
    <source>
        <strain evidence="6 7">NML98A078</strain>
    </source>
</reference>
<evidence type="ECO:0000256" key="2">
    <source>
        <dbReference type="ARBA" id="ARBA00023015"/>
    </source>
</evidence>
<dbReference type="SUPFAM" id="SSF53850">
    <property type="entry name" value="Periplasmic binding protein-like II"/>
    <property type="match status" value="1"/>
</dbReference>
<keyword evidence="2" id="KW-0805">Transcription regulation</keyword>
<dbReference type="GO" id="GO:0003677">
    <property type="term" value="F:DNA binding"/>
    <property type="evidence" value="ECO:0007669"/>
    <property type="project" value="UniProtKB-KW"/>
</dbReference>
<dbReference type="Gene3D" id="3.40.190.290">
    <property type="match status" value="1"/>
</dbReference>
<sequence>MDGWEAEDRMLLKQLEYFVAVAHERHFARAAQVCGVSQPTLSDGVRRLEQELGMPLIRRGHTFQGLTPEGSRLVVWAQRMVDDRRALHDAAAVLRAGLNGTLRVGVVPAATTTVARVLDRFCAEHPLVEVHIESMLSTNDVISQISTYDLDAGICYPVGNEMVRYRPLYDETWAFLAPQHMVDDSAESITWAQAASYPLVMLGTSLHGMSPMIGAFEASGAVPHVTIETDSVASLFGFVNTGRWASIVPDRWVLDSGQVTDLALLELVEPVVQTRIVLAHHSGEPMSPVVEALVSSAVSVCSRAPGVG</sequence>
<protein>
    <submittedName>
        <fullName evidence="6">LysR family transcriptional regulator</fullName>
    </submittedName>
</protein>
<feature type="domain" description="HTH lysR-type" evidence="5">
    <location>
        <begin position="10"/>
        <end position="67"/>
    </location>
</feature>
<dbReference type="InterPro" id="IPR005119">
    <property type="entry name" value="LysR_subst-bd"/>
</dbReference>
<organism evidence="6 7">
    <name type="scientific">Propionibacterium australiense</name>
    <dbReference type="NCBI Taxonomy" id="119981"/>
    <lineage>
        <taxon>Bacteria</taxon>
        <taxon>Bacillati</taxon>
        <taxon>Actinomycetota</taxon>
        <taxon>Actinomycetes</taxon>
        <taxon>Propionibacteriales</taxon>
        <taxon>Propionibacteriaceae</taxon>
        <taxon>Propionibacterium</taxon>
    </lineage>
</organism>
<dbReference type="InterPro" id="IPR050950">
    <property type="entry name" value="HTH-type_LysR_regulators"/>
</dbReference>
<proteinExistence type="inferred from homology"/>
<dbReference type="Pfam" id="PF00126">
    <property type="entry name" value="HTH_1"/>
    <property type="match status" value="1"/>
</dbReference>
<dbReference type="FunFam" id="1.10.10.10:FF:000001">
    <property type="entry name" value="LysR family transcriptional regulator"/>
    <property type="match status" value="1"/>
</dbReference>
<dbReference type="EMBL" id="RCIW01000018">
    <property type="protein sequence ID" value="RLP07541.1"/>
    <property type="molecule type" value="Genomic_DNA"/>
</dbReference>
<dbReference type="GO" id="GO:0003700">
    <property type="term" value="F:DNA-binding transcription factor activity"/>
    <property type="evidence" value="ECO:0007669"/>
    <property type="project" value="InterPro"/>
</dbReference>
<dbReference type="RefSeq" id="WP_119162470.1">
    <property type="nucleotide sequence ID" value="NZ_LR134442.1"/>
</dbReference>
<dbReference type="GO" id="GO:0005829">
    <property type="term" value="C:cytosol"/>
    <property type="evidence" value="ECO:0007669"/>
    <property type="project" value="TreeGrafter"/>
</dbReference>
<accession>A0A8B3FMW4</accession>
<dbReference type="InterPro" id="IPR000847">
    <property type="entry name" value="LysR_HTH_N"/>
</dbReference>
<dbReference type="CDD" id="cd05466">
    <property type="entry name" value="PBP2_LTTR_substrate"/>
    <property type="match status" value="1"/>
</dbReference>
<evidence type="ECO:0000313" key="6">
    <source>
        <dbReference type="EMBL" id="RLP07541.1"/>
    </source>
</evidence>
<dbReference type="PANTHER" id="PTHR30419">
    <property type="entry name" value="HTH-TYPE TRANSCRIPTIONAL REGULATOR YBHD"/>
    <property type="match status" value="1"/>
</dbReference>
<dbReference type="Gene3D" id="1.10.10.10">
    <property type="entry name" value="Winged helix-like DNA-binding domain superfamily/Winged helix DNA-binding domain"/>
    <property type="match status" value="1"/>
</dbReference>
<name>A0A8B3FMW4_9ACTN</name>
<evidence type="ECO:0000313" key="7">
    <source>
        <dbReference type="Proteomes" id="UP000279336"/>
    </source>
</evidence>
<dbReference type="Proteomes" id="UP000279336">
    <property type="component" value="Unassembled WGS sequence"/>
</dbReference>
<dbReference type="PROSITE" id="PS50931">
    <property type="entry name" value="HTH_LYSR"/>
    <property type="match status" value="1"/>
</dbReference>
<evidence type="ECO:0000256" key="3">
    <source>
        <dbReference type="ARBA" id="ARBA00023125"/>
    </source>
</evidence>
<comment type="caution">
    <text evidence="6">The sequence shown here is derived from an EMBL/GenBank/DDBJ whole genome shotgun (WGS) entry which is preliminary data.</text>
</comment>
<dbReference type="AlphaFoldDB" id="A0A8B3FMW4"/>
<dbReference type="PANTHER" id="PTHR30419:SF31">
    <property type="entry name" value="BLR3139 PROTEIN"/>
    <property type="match status" value="1"/>
</dbReference>
<gene>
    <name evidence="6" type="ORF">D7U36_11070</name>
</gene>
<dbReference type="Pfam" id="PF03466">
    <property type="entry name" value="LysR_substrate"/>
    <property type="match status" value="1"/>
</dbReference>
<comment type="similarity">
    <text evidence="1">Belongs to the LysR transcriptional regulatory family.</text>
</comment>
<keyword evidence="3" id="KW-0238">DNA-binding</keyword>
<evidence type="ECO:0000259" key="5">
    <source>
        <dbReference type="PROSITE" id="PS50931"/>
    </source>
</evidence>
<dbReference type="SUPFAM" id="SSF46785">
    <property type="entry name" value="Winged helix' DNA-binding domain"/>
    <property type="match status" value="1"/>
</dbReference>
<evidence type="ECO:0000256" key="4">
    <source>
        <dbReference type="ARBA" id="ARBA00023163"/>
    </source>
</evidence>
<keyword evidence="4" id="KW-0804">Transcription</keyword>
<evidence type="ECO:0000256" key="1">
    <source>
        <dbReference type="ARBA" id="ARBA00009437"/>
    </source>
</evidence>
<dbReference type="OrthoDB" id="3181812at2"/>
<dbReference type="InterPro" id="IPR036390">
    <property type="entry name" value="WH_DNA-bd_sf"/>
</dbReference>
<dbReference type="InterPro" id="IPR036388">
    <property type="entry name" value="WH-like_DNA-bd_sf"/>
</dbReference>